<accession>A0AAE3EFT5</accession>
<feature type="transmembrane region" description="Helical" evidence="1">
    <location>
        <begin position="130"/>
        <end position="158"/>
    </location>
</feature>
<evidence type="ECO:0000256" key="1">
    <source>
        <dbReference type="SAM" id="Phobius"/>
    </source>
</evidence>
<dbReference type="RefSeq" id="WP_230753969.1">
    <property type="nucleotide sequence ID" value="NZ_JAINWA010000001.1"/>
</dbReference>
<evidence type="ECO:0000313" key="3">
    <source>
        <dbReference type="Proteomes" id="UP001198163"/>
    </source>
</evidence>
<sequence>MDPVAEAAQSAKKKKFIVKSIFIAHAERIGWIRTLFGGFLQYVSVLEFIFLHLTTIIVLYKWILTPFFKLRKLRIRDFILLDRHKIEGMCFFDKINCEFCGYANGTARIWNEEIDEVAAADLRTRNPVKILVAGVYTLCLLSFLVFTFIFSKILYLFISLFLGMHRASTKEIMKGLKDRDYAGRHGAVLRFIIRVTKVYASSLALNLEQIESSWCPLKHSEREGNVYSEHHDNFYPQDKLAEVVEVLGTVGTVSDKKPKY</sequence>
<dbReference type="EMBL" id="JAINWA010000001">
    <property type="protein sequence ID" value="MCD1654095.1"/>
    <property type="molecule type" value="Genomic_DNA"/>
</dbReference>
<organism evidence="2 3">
    <name type="scientific">Teretinema zuelzerae</name>
    <dbReference type="NCBI Taxonomy" id="156"/>
    <lineage>
        <taxon>Bacteria</taxon>
        <taxon>Pseudomonadati</taxon>
        <taxon>Spirochaetota</taxon>
        <taxon>Spirochaetia</taxon>
        <taxon>Spirochaetales</taxon>
        <taxon>Treponemataceae</taxon>
        <taxon>Teretinema</taxon>
    </lineage>
</organism>
<name>A0AAE3EFT5_9SPIR</name>
<reference evidence="2" key="1">
    <citation type="submission" date="2021-08" db="EMBL/GenBank/DDBJ databases">
        <title>Comparative analyses of Brucepasteria parasyntrophica and Teretinema zuelzerae.</title>
        <authorList>
            <person name="Song Y."/>
            <person name="Brune A."/>
        </authorList>
    </citation>
    <scope>NUCLEOTIDE SEQUENCE</scope>
    <source>
        <strain evidence="2">DSM 1903</strain>
    </source>
</reference>
<keyword evidence="1" id="KW-0472">Membrane</keyword>
<dbReference type="AlphaFoldDB" id="A0AAE3EFT5"/>
<feature type="transmembrane region" description="Helical" evidence="1">
    <location>
        <begin position="39"/>
        <end position="64"/>
    </location>
</feature>
<protein>
    <submittedName>
        <fullName evidence="2">Uncharacterized protein</fullName>
    </submittedName>
</protein>
<keyword evidence="3" id="KW-1185">Reference proteome</keyword>
<proteinExistence type="predicted"/>
<keyword evidence="1" id="KW-0812">Transmembrane</keyword>
<evidence type="ECO:0000313" key="2">
    <source>
        <dbReference type="EMBL" id="MCD1654095.1"/>
    </source>
</evidence>
<comment type="caution">
    <text evidence="2">The sequence shown here is derived from an EMBL/GenBank/DDBJ whole genome shotgun (WGS) entry which is preliminary data.</text>
</comment>
<keyword evidence="1" id="KW-1133">Transmembrane helix</keyword>
<gene>
    <name evidence="2" type="ORF">K7J14_05195</name>
</gene>
<dbReference type="Proteomes" id="UP001198163">
    <property type="component" value="Unassembled WGS sequence"/>
</dbReference>